<dbReference type="GO" id="GO:0006574">
    <property type="term" value="P:L-valine catabolic process"/>
    <property type="evidence" value="ECO:0007669"/>
    <property type="project" value="TreeGrafter"/>
</dbReference>
<gene>
    <name evidence="5" type="ORF">C0W93_16060</name>
</gene>
<dbReference type="InterPro" id="IPR029045">
    <property type="entry name" value="ClpP/crotonase-like_dom_sf"/>
</dbReference>
<dbReference type="CDD" id="cd06558">
    <property type="entry name" value="crotonase-like"/>
    <property type="match status" value="1"/>
</dbReference>
<sequence length="399" mass="44211">MTGVVNVSYLRCVDGHNIGVLELDNPESLNALTLNMHKTLHQYLQLWYDDESIVTVIIKSVGERAFCAGGDVRSMYYAMNNDPVLNHLDTPPNIPLAEVDSHIAKPFLTEYFTVEYSCNYLIHNYNKPIIAWGHGFIMGGGLGLYIGASHRVVQPNSILAMPEISIGLYPDVGATWFLNQLPSGIGLFLGLTGSHVNAVDARDLKMIEHIIDGASLNKVEQQLVQHSWSTSLDKSEREQALNEAVSMILTDSEIDEIDQLPANQLTPYYAQIQAACSQQSLSIIIEQINAIDGLGGWIETAKQNLNAGSPITAHICFKQLRDYKDASLLDCIKMELGLSVNCGLVGEFKEGVRAQLIDKDHQPQWLYSSVNAVDESLIEQMFASTWLENKNPLVISHSR</sequence>
<name>A0A2T3KS43_PHOLD</name>
<dbReference type="GO" id="GO:0016853">
    <property type="term" value="F:isomerase activity"/>
    <property type="evidence" value="ECO:0007669"/>
    <property type="project" value="UniProtKB-KW"/>
</dbReference>
<dbReference type="InterPro" id="IPR045004">
    <property type="entry name" value="ECH_dom"/>
</dbReference>
<evidence type="ECO:0000256" key="2">
    <source>
        <dbReference type="ARBA" id="ARBA00011915"/>
    </source>
</evidence>
<reference evidence="5 6" key="1">
    <citation type="submission" date="2018-03" db="EMBL/GenBank/DDBJ databases">
        <title>Whole genome sequencing of Histamine producing bacteria.</title>
        <authorList>
            <person name="Butler K."/>
        </authorList>
    </citation>
    <scope>NUCLEOTIDE SEQUENCE [LARGE SCALE GENOMIC DNA]</scope>
    <source>
        <strain evidence="5 6">Res.4.1</strain>
    </source>
</reference>
<evidence type="ECO:0000256" key="3">
    <source>
        <dbReference type="ARBA" id="ARBA00022801"/>
    </source>
</evidence>
<keyword evidence="3" id="KW-0378">Hydrolase</keyword>
<dbReference type="RefSeq" id="WP_107185710.1">
    <property type="nucleotide sequence ID" value="NZ_CP191467.1"/>
</dbReference>
<evidence type="ECO:0000259" key="4">
    <source>
        <dbReference type="Pfam" id="PF16113"/>
    </source>
</evidence>
<dbReference type="GO" id="GO:0005829">
    <property type="term" value="C:cytosol"/>
    <property type="evidence" value="ECO:0007669"/>
    <property type="project" value="TreeGrafter"/>
</dbReference>
<dbReference type="PANTHER" id="PTHR43176">
    <property type="entry name" value="3-HYDROXYISOBUTYRYL-COA HYDROLASE-RELATED"/>
    <property type="match status" value="1"/>
</dbReference>
<organism evidence="5 6">
    <name type="scientific">Photobacterium leiognathi subsp. mandapamensis</name>
    <name type="common">Photobacterium mandapamensis</name>
    <dbReference type="NCBI Taxonomy" id="48408"/>
    <lineage>
        <taxon>Bacteria</taxon>
        <taxon>Pseudomonadati</taxon>
        <taxon>Pseudomonadota</taxon>
        <taxon>Gammaproteobacteria</taxon>
        <taxon>Vibrionales</taxon>
        <taxon>Vibrionaceae</taxon>
        <taxon>Photobacterium</taxon>
    </lineage>
</organism>
<proteinExistence type="predicted"/>
<dbReference type="Gene3D" id="3.90.226.10">
    <property type="entry name" value="2-enoyl-CoA Hydratase, Chain A, domain 1"/>
    <property type="match status" value="1"/>
</dbReference>
<dbReference type="Pfam" id="PF16113">
    <property type="entry name" value="ECH_2"/>
    <property type="match status" value="1"/>
</dbReference>
<comment type="catalytic activity">
    <reaction evidence="1">
        <text>3-hydroxy-2-methylpropanoyl-CoA + H2O = 3-hydroxy-2-methylpropanoate + CoA + H(+)</text>
        <dbReference type="Rhea" id="RHEA:20888"/>
        <dbReference type="ChEBI" id="CHEBI:11805"/>
        <dbReference type="ChEBI" id="CHEBI:15377"/>
        <dbReference type="ChEBI" id="CHEBI:15378"/>
        <dbReference type="ChEBI" id="CHEBI:57287"/>
        <dbReference type="ChEBI" id="CHEBI:57340"/>
        <dbReference type="EC" id="3.1.2.4"/>
    </reaction>
</comment>
<dbReference type="GO" id="GO:0003860">
    <property type="term" value="F:3-hydroxyisobutyryl-CoA hydrolase activity"/>
    <property type="evidence" value="ECO:0007669"/>
    <property type="project" value="UniProtKB-EC"/>
</dbReference>
<feature type="domain" description="Enoyl-CoA hydratase/isomerase" evidence="4">
    <location>
        <begin position="18"/>
        <end position="382"/>
    </location>
</feature>
<dbReference type="SUPFAM" id="SSF52096">
    <property type="entry name" value="ClpP/crotonase"/>
    <property type="match status" value="1"/>
</dbReference>
<protein>
    <recommendedName>
        <fullName evidence="2">3-hydroxyisobutyryl-CoA hydrolase</fullName>
        <ecNumber evidence="2">3.1.2.4</ecNumber>
    </recommendedName>
</protein>
<keyword evidence="5" id="KW-0413">Isomerase</keyword>
<dbReference type="EMBL" id="PYNS01000021">
    <property type="protein sequence ID" value="PSV09186.1"/>
    <property type="molecule type" value="Genomic_DNA"/>
</dbReference>
<dbReference type="Proteomes" id="UP000240530">
    <property type="component" value="Unassembled WGS sequence"/>
</dbReference>
<accession>A0A2T3KS43</accession>
<dbReference type="AlphaFoldDB" id="A0A2T3KS43"/>
<dbReference type="InterPro" id="IPR032259">
    <property type="entry name" value="HIBYL-CoA-H"/>
</dbReference>
<evidence type="ECO:0000313" key="6">
    <source>
        <dbReference type="Proteomes" id="UP000240530"/>
    </source>
</evidence>
<evidence type="ECO:0000256" key="1">
    <source>
        <dbReference type="ARBA" id="ARBA00001709"/>
    </source>
</evidence>
<comment type="caution">
    <text evidence="5">The sequence shown here is derived from an EMBL/GenBank/DDBJ whole genome shotgun (WGS) entry which is preliminary data.</text>
</comment>
<evidence type="ECO:0000313" key="5">
    <source>
        <dbReference type="EMBL" id="PSV09186.1"/>
    </source>
</evidence>
<dbReference type="PANTHER" id="PTHR43176:SF3">
    <property type="entry name" value="3-HYDROXYISOBUTYRYL-COA HYDROLASE, MITOCHONDRIAL"/>
    <property type="match status" value="1"/>
</dbReference>
<dbReference type="EC" id="3.1.2.4" evidence="2"/>